<evidence type="ECO:0000256" key="1">
    <source>
        <dbReference type="SAM" id="MobiDB-lite"/>
    </source>
</evidence>
<keyword evidence="3" id="KW-1185">Reference proteome</keyword>
<accession>A0A5B7E920</accession>
<evidence type="ECO:0000313" key="2">
    <source>
        <dbReference type="EMBL" id="MPC30600.1"/>
    </source>
</evidence>
<organism evidence="2 3">
    <name type="scientific">Portunus trituberculatus</name>
    <name type="common">Swimming crab</name>
    <name type="synonym">Neptunus trituberculatus</name>
    <dbReference type="NCBI Taxonomy" id="210409"/>
    <lineage>
        <taxon>Eukaryota</taxon>
        <taxon>Metazoa</taxon>
        <taxon>Ecdysozoa</taxon>
        <taxon>Arthropoda</taxon>
        <taxon>Crustacea</taxon>
        <taxon>Multicrustacea</taxon>
        <taxon>Malacostraca</taxon>
        <taxon>Eumalacostraca</taxon>
        <taxon>Eucarida</taxon>
        <taxon>Decapoda</taxon>
        <taxon>Pleocyemata</taxon>
        <taxon>Brachyura</taxon>
        <taxon>Eubrachyura</taxon>
        <taxon>Portunoidea</taxon>
        <taxon>Portunidae</taxon>
        <taxon>Portuninae</taxon>
        <taxon>Portunus</taxon>
    </lineage>
</organism>
<reference evidence="2 3" key="1">
    <citation type="submission" date="2019-05" db="EMBL/GenBank/DDBJ databases">
        <title>Another draft genome of Portunus trituberculatus and its Hox gene families provides insights of decapod evolution.</title>
        <authorList>
            <person name="Jeong J.-H."/>
            <person name="Song I."/>
            <person name="Kim S."/>
            <person name="Choi T."/>
            <person name="Kim D."/>
            <person name="Ryu S."/>
            <person name="Kim W."/>
        </authorList>
    </citation>
    <scope>NUCLEOTIDE SEQUENCE [LARGE SCALE GENOMIC DNA]</scope>
    <source>
        <tissue evidence="2">Muscle</tissue>
    </source>
</reference>
<dbReference type="EMBL" id="VSRR010002283">
    <property type="protein sequence ID" value="MPC30600.1"/>
    <property type="molecule type" value="Genomic_DNA"/>
</dbReference>
<feature type="compositionally biased region" description="Polar residues" evidence="1">
    <location>
        <begin position="229"/>
        <end position="241"/>
    </location>
</feature>
<protein>
    <submittedName>
        <fullName evidence="2">Uncharacterized protein</fullName>
    </submittedName>
</protein>
<comment type="caution">
    <text evidence="2">The sequence shown here is derived from an EMBL/GenBank/DDBJ whole genome shotgun (WGS) entry which is preliminary data.</text>
</comment>
<evidence type="ECO:0000313" key="3">
    <source>
        <dbReference type="Proteomes" id="UP000324222"/>
    </source>
</evidence>
<name>A0A5B7E920_PORTR</name>
<gene>
    <name evidence="2" type="ORF">E2C01_023867</name>
</gene>
<feature type="compositionally biased region" description="Gly residues" evidence="1">
    <location>
        <begin position="202"/>
        <end position="218"/>
    </location>
</feature>
<proteinExistence type="predicted"/>
<feature type="compositionally biased region" description="Low complexity" evidence="1">
    <location>
        <begin position="166"/>
        <end position="177"/>
    </location>
</feature>
<dbReference type="OrthoDB" id="6365214at2759"/>
<feature type="region of interest" description="Disordered" evidence="1">
    <location>
        <begin position="142"/>
        <end position="276"/>
    </location>
</feature>
<dbReference type="Proteomes" id="UP000324222">
    <property type="component" value="Unassembled WGS sequence"/>
</dbReference>
<feature type="compositionally biased region" description="Basic and acidic residues" evidence="1">
    <location>
        <begin position="99"/>
        <end position="108"/>
    </location>
</feature>
<sequence length="276" mass="29636">MQQQQQHAAVPPITTNLSACERAPKDVQKENCISSKVLGFLGQVFSRKRRNFLVSQTPRHGHEAPRRTALRRSCVTPGSLAPRASEERGRRFLQPAHRSRSEGPIGRDLDDDSFLVSEYKTQYAWVRRPPSARGPEAAPLLEVEKPPSQPTKHQVNINGVAGGASTGASAEGAGTTGDTQPAEEQLQRTPRKSKSMGRIHGGETGPEVGGGASGGPDSSGGTQEGQHDQAPQQPRTDTAAPSQHWHRGHRRTPSDGVAWRHSKGTHGPGHTQGCPP</sequence>
<dbReference type="AlphaFoldDB" id="A0A5B7E920"/>
<feature type="region of interest" description="Disordered" evidence="1">
    <location>
        <begin position="76"/>
        <end position="111"/>
    </location>
</feature>